<proteinExistence type="predicted"/>
<dbReference type="AlphaFoldDB" id="A0A0C3P9Z9"/>
<dbReference type="HOGENOM" id="CLU_2980067_0_0_1"/>
<protein>
    <submittedName>
        <fullName evidence="1">Uncharacterized protein</fullName>
    </submittedName>
</protein>
<reference evidence="1 2" key="1">
    <citation type="submission" date="2014-04" db="EMBL/GenBank/DDBJ databases">
        <authorList>
            <consortium name="DOE Joint Genome Institute"/>
            <person name="Kuo A."/>
            <person name="Kohler A."/>
            <person name="Costa M.D."/>
            <person name="Nagy L.G."/>
            <person name="Floudas D."/>
            <person name="Copeland A."/>
            <person name="Barry K.W."/>
            <person name="Cichocki N."/>
            <person name="Veneault-Fourrey C."/>
            <person name="LaButti K."/>
            <person name="Lindquist E.A."/>
            <person name="Lipzen A."/>
            <person name="Lundell T."/>
            <person name="Morin E."/>
            <person name="Murat C."/>
            <person name="Sun H."/>
            <person name="Tunlid A."/>
            <person name="Henrissat B."/>
            <person name="Grigoriev I.V."/>
            <person name="Hibbett D.S."/>
            <person name="Martin F."/>
            <person name="Nordberg H.P."/>
            <person name="Cantor M.N."/>
            <person name="Hua S.X."/>
        </authorList>
    </citation>
    <scope>NUCLEOTIDE SEQUENCE [LARGE SCALE GENOMIC DNA]</scope>
    <source>
        <strain evidence="1 2">Marx 270</strain>
    </source>
</reference>
<evidence type="ECO:0000313" key="1">
    <source>
        <dbReference type="EMBL" id="KIO04706.1"/>
    </source>
</evidence>
<sequence length="58" mass="6570">MGPSFSSIHVSKVDRGVSVVSACFQEPRFYSREQTFYHESPQTTSLLSNEPAWVFITT</sequence>
<dbReference type="InParanoid" id="A0A0C3P9Z9"/>
<reference evidence="2" key="2">
    <citation type="submission" date="2015-01" db="EMBL/GenBank/DDBJ databases">
        <title>Evolutionary Origins and Diversification of the Mycorrhizal Mutualists.</title>
        <authorList>
            <consortium name="DOE Joint Genome Institute"/>
            <consortium name="Mycorrhizal Genomics Consortium"/>
            <person name="Kohler A."/>
            <person name="Kuo A."/>
            <person name="Nagy L.G."/>
            <person name="Floudas D."/>
            <person name="Copeland A."/>
            <person name="Barry K.W."/>
            <person name="Cichocki N."/>
            <person name="Veneault-Fourrey C."/>
            <person name="LaButti K."/>
            <person name="Lindquist E.A."/>
            <person name="Lipzen A."/>
            <person name="Lundell T."/>
            <person name="Morin E."/>
            <person name="Murat C."/>
            <person name="Riley R."/>
            <person name="Ohm R."/>
            <person name="Sun H."/>
            <person name="Tunlid A."/>
            <person name="Henrissat B."/>
            <person name="Grigoriev I.V."/>
            <person name="Hibbett D.S."/>
            <person name="Martin F."/>
        </authorList>
    </citation>
    <scope>NUCLEOTIDE SEQUENCE [LARGE SCALE GENOMIC DNA]</scope>
    <source>
        <strain evidence="2">Marx 270</strain>
    </source>
</reference>
<dbReference type="EMBL" id="KN831969">
    <property type="protein sequence ID" value="KIO04706.1"/>
    <property type="molecule type" value="Genomic_DNA"/>
</dbReference>
<evidence type="ECO:0000313" key="2">
    <source>
        <dbReference type="Proteomes" id="UP000054217"/>
    </source>
</evidence>
<dbReference type="Proteomes" id="UP000054217">
    <property type="component" value="Unassembled WGS sequence"/>
</dbReference>
<organism evidence="1 2">
    <name type="scientific">Pisolithus tinctorius Marx 270</name>
    <dbReference type="NCBI Taxonomy" id="870435"/>
    <lineage>
        <taxon>Eukaryota</taxon>
        <taxon>Fungi</taxon>
        <taxon>Dikarya</taxon>
        <taxon>Basidiomycota</taxon>
        <taxon>Agaricomycotina</taxon>
        <taxon>Agaricomycetes</taxon>
        <taxon>Agaricomycetidae</taxon>
        <taxon>Boletales</taxon>
        <taxon>Sclerodermatineae</taxon>
        <taxon>Pisolithaceae</taxon>
        <taxon>Pisolithus</taxon>
    </lineage>
</organism>
<gene>
    <name evidence="1" type="ORF">M404DRAFT_1000236</name>
</gene>
<accession>A0A0C3P9Z9</accession>
<keyword evidence="2" id="KW-1185">Reference proteome</keyword>
<name>A0A0C3P9Z9_PISTI</name>